<dbReference type="SUPFAM" id="SSF46894">
    <property type="entry name" value="C-terminal effector domain of the bipartite response regulators"/>
    <property type="match status" value="1"/>
</dbReference>
<dbReference type="GO" id="GO:0006355">
    <property type="term" value="P:regulation of DNA-templated transcription"/>
    <property type="evidence" value="ECO:0007669"/>
    <property type="project" value="InterPro"/>
</dbReference>
<comment type="caution">
    <text evidence="5">The sequence shown here is derived from an EMBL/GenBank/DDBJ whole genome shotgun (WGS) entry which is preliminary data.</text>
</comment>
<dbReference type="GO" id="GO:0000160">
    <property type="term" value="P:phosphorelay signal transduction system"/>
    <property type="evidence" value="ECO:0007669"/>
    <property type="project" value="InterPro"/>
</dbReference>
<proteinExistence type="predicted"/>
<organism evidence="5 6">
    <name type="scientific">Algisphaera agarilytica</name>
    <dbReference type="NCBI Taxonomy" id="1385975"/>
    <lineage>
        <taxon>Bacteria</taxon>
        <taxon>Pseudomonadati</taxon>
        <taxon>Planctomycetota</taxon>
        <taxon>Phycisphaerae</taxon>
        <taxon>Phycisphaerales</taxon>
        <taxon>Phycisphaeraceae</taxon>
        <taxon>Algisphaera</taxon>
    </lineage>
</organism>
<dbReference type="EMBL" id="JACHGY010000001">
    <property type="protein sequence ID" value="MBB6430076.1"/>
    <property type="molecule type" value="Genomic_DNA"/>
</dbReference>
<dbReference type="Pfam" id="PF00486">
    <property type="entry name" value="Trans_reg_C"/>
    <property type="match status" value="1"/>
</dbReference>
<evidence type="ECO:0000313" key="5">
    <source>
        <dbReference type="EMBL" id="MBB6430076.1"/>
    </source>
</evidence>
<feature type="region of interest" description="Disordered" evidence="3">
    <location>
        <begin position="103"/>
        <end position="127"/>
    </location>
</feature>
<keyword evidence="1 2" id="KW-0238">DNA-binding</keyword>
<feature type="DNA-binding region" description="OmpR/PhoB-type" evidence="2">
    <location>
        <begin position="13"/>
        <end position="111"/>
    </location>
</feature>
<sequence>MTPLDYGVEDGDHTPLCVGRITVHPESYEVYVDRERVELTLTQFRLIHAMAKRPGWVVSAEQFNRRFGQPSREAPATNANIKHHIAALRRKLGPGAVQVQTVRGQGYRLTESSPTHRGEIHADQSDS</sequence>
<dbReference type="Proteomes" id="UP000541810">
    <property type="component" value="Unassembled WGS sequence"/>
</dbReference>
<protein>
    <submittedName>
        <fullName evidence="5">DNA-binding response OmpR family regulator</fullName>
    </submittedName>
</protein>
<dbReference type="GO" id="GO:0003677">
    <property type="term" value="F:DNA binding"/>
    <property type="evidence" value="ECO:0007669"/>
    <property type="project" value="UniProtKB-UniRule"/>
</dbReference>
<evidence type="ECO:0000259" key="4">
    <source>
        <dbReference type="PROSITE" id="PS51755"/>
    </source>
</evidence>
<dbReference type="CDD" id="cd00383">
    <property type="entry name" value="trans_reg_C"/>
    <property type="match status" value="1"/>
</dbReference>
<keyword evidence="6" id="KW-1185">Reference proteome</keyword>
<reference evidence="5 6" key="1">
    <citation type="submission" date="2020-08" db="EMBL/GenBank/DDBJ databases">
        <title>Genomic Encyclopedia of Type Strains, Phase IV (KMG-IV): sequencing the most valuable type-strain genomes for metagenomic binning, comparative biology and taxonomic classification.</title>
        <authorList>
            <person name="Goeker M."/>
        </authorList>
    </citation>
    <scope>NUCLEOTIDE SEQUENCE [LARGE SCALE GENOMIC DNA]</scope>
    <source>
        <strain evidence="5 6">DSM 103725</strain>
    </source>
</reference>
<evidence type="ECO:0000313" key="6">
    <source>
        <dbReference type="Proteomes" id="UP000541810"/>
    </source>
</evidence>
<dbReference type="InterPro" id="IPR016032">
    <property type="entry name" value="Sig_transdc_resp-reg_C-effctor"/>
</dbReference>
<gene>
    <name evidence="5" type="ORF">HNQ40_001882</name>
</gene>
<accession>A0A7X0H690</accession>
<evidence type="ECO:0000256" key="2">
    <source>
        <dbReference type="PROSITE-ProRule" id="PRU01091"/>
    </source>
</evidence>
<dbReference type="Gene3D" id="1.10.10.10">
    <property type="entry name" value="Winged helix-like DNA-binding domain superfamily/Winged helix DNA-binding domain"/>
    <property type="match status" value="1"/>
</dbReference>
<dbReference type="PROSITE" id="PS51755">
    <property type="entry name" value="OMPR_PHOB"/>
    <property type="match status" value="1"/>
</dbReference>
<dbReference type="RefSeq" id="WP_184677615.1">
    <property type="nucleotide sequence ID" value="NZ_JACHGY010000001.1"/>
</dbReference>
<dbReference type="AlphaFoldDB" id="A0A7X0H690"/>
<feature type="domain" description="OmpR/PhoB-type" evidence="4">
    <location>
        <begin position="13"/>
        <end position="111"/>
    </location>
</feature>
<dbReference type="InterPro" id="IPR001867">
    <property type="entry name" value="OmpR/PhoB-type_DNA-bd"/>
</dbReference>
<evidence type="ECO:0000256" key="3">
    <source>
        <dbReference type="SAM" id="MobiDB-lite"/>
    </source>
</evidence>
<feature type="compositionally biased region" description="Basic and acidic residues" evidence="3">
    <location>
        <begin position="114"/>
        <end position="127"/>
    </location>
</feature>
<evidence type="ECO:0000256" key="1">
    <source>
        <dbReference type="ARBA" id="ARBA00023125"/>
    </source>
</evidence>
<dbReference type="SMART" id="SM00862">
    <property type="entry name" value="Trans_reg_C"/>
    <property type="match status" value="1"/>
</dbReference>
<name>A0A7X0H690_9BACT</name>
<dbReference type="InterPro" id="IPR036388">
    <property type="entry name" value="WH-like_DNA-bd_sf"/>
</dbReference>